<dbReference type="Proteomes" id="UP000789759">
    <property type="component" value="Unassembled WGS sequence"/>
</dbReference>
<dbReference type="EMBL" id="CAJVQA010015580">
    <property type="protein sequence ID" value="CAG8738052.1"/>
    <property type="molecule type" value="Genomic_DNA"/>
</dbReference>
<proteinExistence type="predicted"/>
<organism evidence="1 2">
    <name type="scientific">Cetraspora pellucida</name>
    <dbReference type="NCBI Taxonomy" id="1433469"/>
    <lineage>
        <taxon>Eukaryota</taxon>
        <taxon>Fungi</taxon>
        <taxon>Fungi incertae sedis</taxon>
        <taxon>Mucoromycota</taxon>
        <taxon>Glomeromycotina</taxon>
        <taxon>Glomeromycetes</taxon>
        <taxon>Diversisporales</taxon>
        <taxon>Gigasporaceae</taxon>
        <taxon>Cetraspora</taxon>
    </lineage>
</organism>
<accession>A0A9N9IJB4</accession>
<gene>
    <name evidence="1" type="ORF">CPELLU_LOCUS13922</name>
</gene>
<dbReference type="AlphaFoldDB" id="A0A9N9IJB4"/>
<comment type="caution">
    <text evidence="1">The sequence shown here is derived from an EMBL/GenBank/DDBJ whole genome shotgun (WGS) entry which is preliminary data.</text>
</comment>
<sequence length="99" mass="11785">MSFINWTNLIVKELQDLCIIYRISTSSNKKALGKRFVELEEFPEKRIEELNSRVFENNRVVDLKGDVLEISLNKIKKKMDKNFSVLYKKMKEEELLEKS</sequence>
<protein>
    <submittedName>
        <fullName evidence="1">14988_t:CDS:1</fullName>
    </submittedName>
</protein>
<keyword evidence="2" id="KW-1185">Reference proteome</keyword>
<evidence type="ECO:0000313" key="1">
    <source>
        <dbReference type="EMBL" id="CAG8738052.1"/>
    </source>
</evidence>
<name>A0A9N9IJB4_9GLOM</name>
<evidence type="ECO:0000313" key="2">
    <source>
        <dbReference type="Proteomes" id="UP000789759"/>
    </source>
</evidence>
<reference evidence="1" key="1">
    <citation type="submission" date="2021-06" db="EMBL/GenBank/DDBJ databases">
        <authorList>
            <person name="Kallberg Y."/>
            <person name="Tangrot J."/>
            <person name="Rosling A."/>
        </authorList>
    </citation>
    <scope>NUCLEOTIDE SEQUENCE</scope>
    <source>
        <strain evidence="1">FL966</strain>
    </source>
</reference>